<evidence type="ECO:0008006" key="3">
    <source>
        <dbReference type="Google" id="ProtNLM"/>
    </source>
</evidence>
<dbReference type="EMBL" id="BMCG01000001">
    <property type="protein sequence ID" value="GGB99292.1"/>
    <property type="molecule type" value="Genomic_DNA"/>
</dbReference>
<dbReference type="Proteomes" id="UP000620266">
    <property type="component" value="Unassembled WGS sequence"/>
</dbReference>
<dbReference type="RefSeq" id="WP_188394648.1">
    <property type="nucleotide sequence ID" value="NZ_BMCG01000001.1"/>
</dbReference>
<comment type="caution">
    <text evidence="1">The sequence shown here is derived from an EMBL/GenBank/DDBJ whole genome shotgun (WGS) entry which is preliminary data.</text>
</comment>
<reference evidence="1" key="1">
    <citation type="journal article" date="2014" name="Int. J. Syst. Evol. Microbiol.">
        <title>Complete genome sequence of Corynebacterium casei LMG S-19264T (=DSM 44701T), isolated from a smear-ripened cheese.</title>
        <authorList>
            <consortium name="US DOE Joint Genome Institute (JGI-PGF)"/>
            <person name="Walter F."/>
            <person name="Albersmeier A."/>
            <person name="Kalinowski J."/>
            <person name="Ruckert C."/>
        </authorList>
    </citation>
    <scope>NUCLEOTIDE SEQUENCE</scope>
    <source>
        <strain evidence="1">CCM 7086</strain>
    </source>
</reference>
<evidence type="ECO:0000313" key="1">
    <source>
        <dbReference type="EMBL" id="GGB99292.1"/>
    </source>
</evidence>
<accession>A0A8J2XYL2</accession>
<organism evidence="1 2">
    <name type="scientific">Oxalicibacterium flavum</name>
    <dbReference type="NCBI Taxonomy" id="179467"/>
    <lineage>
        <taxon>Bacteria</taxon>
        <taxon>Pseudomonadati</taxon>
        <taxon>Pseudomonadota</taxon>
        <taxon>Betaproteobacteria</taxon>
        <taxon>Burkholderiales</taxon>
        <taxon>Oxalobacteraceae</taxon>
        <taxon>Oxalicibacterium</taxon>
    </lineage>
</organism>
<sequence length="91" mass="10105">MKTASFPSLRVDPQLREDTENVLLEGESLSQFIESAVRNQVSLRKANAEFLARGLASRDKARQTGRYVDADNVLGKLQKTLQSGKTKRAKA</sequence>
<reference evidence="1" key="2">
    <citation type="submission" date="2020-09" db="EMBL/GenBank/DDBJ databases">
        <authorList>
            <person name="Sun Q."/>
            <person name="Sedlacek I."/>
        </authorList>
    </citation>
    <scope>NUCLEOTIDE SEQUENCE</scope>
    <source>
        <strain evidence="1">CCM 7086</strain>
    </source>
</reference>
<dbReference type="AlphaFoldDB" id="A0A8J2XYL2"/>
<gene>
    <name evidence="1" type="ORF">GCM10007205_05750</name>
</gene>
<keyword evidence="2" id="KW-1185">Reference proteome</keyword>
<name>A0A8J2XYL2_9BURK</name>
<evidence type="ECO:0000313" key="2">
    <source>
        <dbReference type="Proteomes" id="UP000620266"/>
    </source>
</evidence>
<dbReference type="NCBIfam" id="NF041551">
    <property type="entry name" value="YlcI_YnfO_N"/>
    <property type="match status" value="1"/>
</dbReference>
<proteinExistence type="predicted"/>
<protein>
    <recommendedName>
        <fullName evidence="3">Prevent-host-death protein</fullName>
    </recommendedName>
</protein>